<evidence type="ECO:0000313" key="12">
    <source>
        <dbReference type="Proteomes" id="UP000194933"/>
    </source>
</evidence>
<evidence type="ECO:0000256" key="3">
    <source>
        <dbReference type="ARBA" id="ARBA00022695"/>
    </source>
</evidence>
<keyword evidence="2 9" id="KW-0808">Transferase</keyword>
<feature type="binding site" evidence="9">
    <location>
        <position position="99"/>
    </location>
    <ligand>
        <name>ATP</name>
        <dbReference type="ChEBI" id="CHEBI:30616"/>
    </ligand>
</feature>
<feature type="binding site" evidence="9">
    <location>
        <begin position="123"/>
        <end position="129"/>
    </location>
    <ligand>
        <name>ATP</name>
        <dbReference type="ChEBI" id="CHEBI:30616"/>
    </ligand>
</feature>
<keyword evidence="6 9" id="KW-0460">Magnesium</keyword>
<keyword evidence="12" id="KW-1185">Reference proteome</keyword>
<feature type="binding site" evidence="9">
    <location>
        <begin position="89"/>
        <end position="91"/>
    </location>
    <ligand>
        <name>ATP</name>
        <dbReference type="ChEBI" id="CHEBI:30616"/>
    </ligand>
</feature>
<dbReference type="GO" id="GO:0005737">
    <property type="term" value="C:cytoplasm"/>
    <property type="evidence" value="ECO:0007669"/>
    <property type="project" value="UniProtKB-SubCell"/>
</dbReference>
<feature type="binding site" evidence="9">
    <location>
        <begin position="9"/>
        <end position="10"/>
    </location>
    <ligand>
        <name>ATP</name>
        <dbReference type="ChEBI" id="CHEBI:30616"/>
    </ligand>
</feature>
<feature type="binding site" evidence="9">
    <location>
        <position position="17"/>
    </location>
    <ligand>
        <name>ATP</name>
        <dbReference type="ChEBI" id="CHEBI:30616"/>
    </ligand>
</feature>
<keyword evidence="1 9" id="KW-0963">Cytoplasm</keyword>
<evidence type="ECO:0000259" key="10">
    <source>
        <dbReference type="Pfam" id="PF01467"/>
    </source>
</evidence>
<comment type="pathway">
    <text evidence="9">Cofactor biosynthesis; coenzyme A biosynthesis; CoA from (R)-pantothenate: step 4/5.</text>
</comment>
<keyword evidence="5 9" id="KW-0067">ATP-binding</keyword>
<dbReference type="PANTHER" id="PTHR21342:SF1">
    <property type="entry name" value="PHOSPHOPANTETHEINE ADENYLYLTRANSFERASE"/>
    <property type="match status" value="1"/>
</dbReference>
<reference evidence="11 12" key="1">
    <citation type="submission" date="2017-05" db="EMBL/GenBank/DDBJ databases">
        <title>The Genome Sequence of Enterococcus sp. 10A9_DIV0425.</title>
        <authorList>
            <consortium name="The Broad Institute Genomics Platform"/>
            <consortium name="The Broad Institute Genomic Center for Infectious Diseases"/>
            <person name="Earl A."/>
            <person name="Manson A."/>
            <person name="Schwartman J."/>
            <person name="Gilmore M."/>
            <person name="Abouelleil A."/>
            <person name="Cao P."/>
            <person name="Chapman S."/>
            <person name="Cusick C."/>
            <person name="Shea T."/>
            <person name="Young S."/>
            <person name="Neafsey D."/>
            <person name="Nusbaum C."/>
            <person name="Birren B."/>
        </authorList>
    </citation>
    <scope>NUCLEOTIDE SEQUENCE [LARGE SCALE GENOMIC DNA]</scope>
    <source>
        <strain evidence="11 12">10A9_DIV0425</strain>
    </source>
</reference>
<evidence type="ECO:0000256" key="9">
    <source>
        <dbReference type="HAMAP-Rule" id="MF_00151"/>
    </source>
</evidence>
<protein>
    <recommendedName>
        <fullName evidence="9">Phosphopantetheine adenylyltransferase</fullName>
        <ecNumber evidence="9">2.7.7.3</ecNumber>
    </recommendedName>
    <alternativeName>
        <fullName evidence="9">Dephospho-CoA pyrophosphorylase</fullName>
    </alternativeName>
    <alternativeName>
        <fullName evidence="9">Pantetheine-phosphate adenylyltransferase</fullName>
        <shortName evidence="9">PPAT</shortName>
    </alternativeName>
</protein>
<evidence type="ECO:0000256" key="2">
    <source>
        <dbReference type="ARBA" id="ARBA00022679"/>
    </source>
</evidence>
<evidence type="ECO:0000256" key="5">
    <source>
        <dbReference type="ARBA" id="ARBA00022840"/>
    </source>
</evidence>
<gene>
    <name evidence="9" type="primary">coaD</name>
    <name evidence="11" type="ORF">A5844_000245</name>
</gene>
<organism evidence="11 12">
    <name type="scientific">Candidatus Enterococcus wittei</name>
    <dbReference type="NCBI Taxonomy" id="1987383"/>
    <lineage>
        <taxon>Bacteria</taxon>
        <taxon>Bacillati</taxon>
        <taxon>Bacillota</taxon>
        <taxon>Bacilli</taxon>
        <taxon>Lactobacillales</taxon>
        <taxon>Enterococcaceae</taxon>
        <taxon>Enterococcus</taxon>
    </lineage>
</organism>
<evidence type="ECO:0000256" key="8">
    <source>
        <dbReference type="ARBA" id="ARBA00029346"/>
    </source>
</evidence>
<keyword evidence="4 9" id="KW-0547">Nucleotide-binding</keyword>
<name>A0A2C9XPC7_9ENTE</name>
<dbReference type="PANTHER" id="PTHR21342">
    <property type="entry name" value="PHOSPHOPANTETHEINE ADENYLYLTRANSFERASE"/>
    <property type="match status" value="1"/>
</dbReference>
<feature type="binding site" evidence="9">
    <location>
        <position position="41"/>
    </location>
    <ligand>
        <name>substrate</name>
    </ligand>
</feature>
<feature type="binding site" evidence="9">
    <location>
        <position position="9"/>
    </location>
    <ligand>
        <name>substrate</name>
    </ligand>
</feature>
<dbReference type="GO" id="GO:0005524">
    <property type="term" value="F:ATP binding"/>
    <property type="evidence" value="ECO:0007669"/>
    <property type="project" value="UniProtKB-KW"/>
</dbReference>
<dbReference type="CDD" id="cd02163">
    <property type="entry name" value="PPAT"/>
    <property type="match status" value="1"/>
</dbReference>
<feature type="binding site" evidence="9">
    <location>
        <position position="88"/>
    </location>
    <ligand>
        <name>substrate</name>
    </ligand>
</feature>
<dbReference type="AlphaFoldDB" id="A0A2C9XPC7"/>
<comment type="caution">
    <text evidence="11">The sequence shown here is derived from an EMBL/GenBank/DDBJ whole genome shotgun (WGS) entry which is preliminary data.</text>
</comment>
<comment type="similarity">
    <text evidence="9">Belongs to the bacterial CoaD family.</text>
</comment>
<comment type="subcellular location">
    <subcellularLocation>
        <location evidence="9">Cytoplasm</location>
    </subcellularLocation>
</comment>
<proteinExistence type="inferred from homology"/>
<evidence type="ECO:0000256" key="6">
    <source>
        <dbReference type="ARBA" id="ARBA00022842"/>
    </source>
</evidence>
<comment type="cofactor">
    <cofactor evidence="9">
        <name>Mg(2+)</name>
        <dbReference type="ChEBI" id="CHEBI:18420"/>
    </cofactor>
</comment>
<dbReference type="PRINTS" id="PR01020">
    <property type="entry name" value="LPSBIOSNTHSS"/>
</dbReference>
<evidence type="ECO:0000256" key="1">
    <source>
        <dbReference type="ARBA" id="ARBA00022490"/>
    </source>
</evidence>
<dbReference type="EMBL" id="NGMO01000001">
    <property type="protein sequence ID" value="OTP12030.1"/>
    <property type="molecule type" value="Genomic_DNA"/>
</dbReference>
<dbReference type="Gene3D" id="3.40.50.620">
    <property type="entry name" value="HUPs"/>
    <property type="match status" value="1"/>
</dbReference>
<evidence type="ECO:0000256" key="4">
    <source>
        <dbReference type="ARBA" id="ARBA00022741"/>
    </source>
</evidence>
<dbReference type="NCBIfam" id="TIGR01510">
    <property type="entry name" value="coaD_prev_kdtB"/>
    <property type="match status" value="1"/>
</dbReference>
<feature type="binding site" evidence="9">
    <location>
        <position position="74"/>
    </location>
    <ligand>
        <name>substrate</name>
    </ligand>
</feature>
<dbReference type="SUPFAM" id="SSF52374">
    <property type="entry name" value="Nucleotidylyl transferase"/>
    <property type="match status" value="1"/>
</dbReference>
<dbReference type="UniPathway" id="UPA00241">
    <property type="reaction ID" value="UER00355"/>
</dbReference>
<keyword evidence="3 9" id="KW-0548">Nucleotidyltransferase</keyword>
<dbReference type="InterPro" id="IPR004821">
    <property type="entry name" value="Cyt_trans-like"/>
</dbReference>
<dbReference type="InterPro" id="IPR001980">
    <property type="entry name" value="PPAT"/>
</dbReference>
<dbReference type="RefSeq" id="WP_086283250.1">
    <property type="nucleotide sequence ID" value="NZ_NGMO01000001.1"/>
</dbReference>
<feature type="domain" description="Cytidyltransferase-like" evidence="10">
    <location>
        <begin position="5"/>
        <end position="133"/>
    </location>
</feature>
<dbReference type="GO" id="GO:0004595">
    <property type="term" value="F:pantetheine-phosphate adenylyltransferase activity"/>
    <property type="evidence" value="ECO:0007669"/>
    <property type="project" value="UniProtKB-UniRule"/>
</dbReference>
<dbReference type="NCBIfam" id="TIGR00125">
    <property type="entry name" value="cyt_tran_rel"/>
    <property type="match status" value="1"/>
</dbReference>
<dbReference type="Proteomes" id="UP000194933">
    <property type="component" value="Unassembled WGS sequence"/>
</dbReference>
<evidence type="ECO:0000313" key="11">
    <source>
        <dbReference type="EMBL" id="OTP12030.1"/>
    </source>
</evidence>
<dbReference type="HAMAP" id="MF_00151">
    <property type="entry name" value="PPAT_bact"/>
    <property type="match status" value="1"/>
</dbReference>
<sequence length="162" mass="18246">MKRALFPGSFDPLTNGHLDMIERSAKLFDEVIIGIFVNTSKKSLFSADERIDLISQVVAHLPNVKVIQQGNQLTATTAKELGVNTLIRGVRNIKDFEYEQEIAQMNHHLAEVETVFLMAKPKYTHISSSILKEVLHFGGDVSDYLPTVIIEALARKREQNEI</sequence>
<keyword evidence="7 9" id="KW-0173">Coenzyme A biosynthesis</keyword>
<comment type="catalytic activity">
    <reaction evidence="8 9">
        <text>(R)-4'-phosphopantetheine + ATP + H(+) = 3'-dephospho-CoA + diphosphate</text>
        <dbReference type="Rhea" id="RHEA:19801"/>
        <dbReference type="ChEBI" id="CHEBI:15378"/>
        <dbReference type="ChEBI" id="CHEBI:30616"/>
        <dbReference type="ChEBI" id="CHEBI:33019"/>
        <dbReference type="ChEBI" id="CHEBI:57328"/>
        <dbReference type="ChEBI" id="CHEBI:61723"/>
        <dbReference type="EC" id="2.7.7.3"/>
    </reaction>
</comment>
<dbReference type="GO" id="GO:0015937">
    <property type="term" value="P:coenzyme A biosynthetic process"/>
    <property type="evidence" value="ECO:0007669"/>
    <property type="project" value="UniProtKB-UniRule"/>
</dbReference>
<evidence type="ECO:0000256" key="7">
    <source>
        <dbReference type="ARBA" id="ARBA00022993"/>
    </source>
</evidence>
<dbReference type="Pfam" id="PF01467">
    <property type="entry name" value="CTP_transf_like"/>
    <property type="match status" value="1"/>
</dbReference>
<feature type="site" description="Transition state stabilizer" evidence="9">
    <location>
        <position position="17"/>
    </location>
</feature>
<dbReference type="STRING" id="1987383.A5844_000245"/>
<dbReference type="EC" id="2.7.7.3" evidence="9"/>
<accession>A0A2C9XPC7</accession>
<comment type="function">
    <text evidence="9">Reversibly transfers an adenylyl group from ATP to 4'-phosphopantetheine, yielding dephospho-CoA (dPCoA) and pyrophosphate.</text>
</comment>
<comment type="subunit">
    <text evidence="9">Homohexamer.</text>
</comment>
<dbReference type="InterPro" id="IPR014729">
    <property type="entry name" value="Rossmann-like_a/b/a_fold"/>
</dbReference>